<dbReference type="InterPro" id="IPR006913">
    <property type="entry name" value="CENP-V/GFA"/>
</dbReference>
<dbReference type="RefSeq" id="WP_250484347.1">
    <property type="nucleotide sequence ID" value="NZ_JAQQDB010000019.1"/>
</dbReference>
<dbReference type="EMBL" id="JAQQDB010000019">
    <property type="protein sequence ID" value="MFM0519896.1"/>
    <property type="molecule type" value="Genomic_DNA"/>
</dbReference>
<keyword evidence="7" id="KW-1185">Reference proteome</keyword>
<comment type="similarity">
    <text evidence="1">Belongs to the Gfa family.</text>
</comment>
<dbReference type="SUPFAM" id="SSF51316">
    <property type="entry name" value="Mss4-like"/>
    <property type="match status" value="1"/>
</dbReference>
<evidence type="ECO:0000256" key="3">
    <source>
        <dbReference type="ARBA" id="ARBA00022833"/>
    </source>
</evidence>
<evidence type="ECO:0000313" key="6">
    <source>
        <dbReference type="EMBL" id="MFM0519896.1"/>
    </source>
</evidence>
<evidence type="ECO:0000259" key="5">
    <source>
        <dbReference type="PROSITE" id="PS51891"/>
    </source>
</evidence>
<proteinExistence type="inferred from homology"/>
<feature type="domain" description="CENP-V/GFA" evidence="5">
    <location>
        <begin position="4"/>
        <end position="107"/>
    </location>
</feature>
<protein>
    <submittedName>
        <fullName evidence="6">GFA family protein</fullName>
    </submittedName>
</protein>
<accession>A0ABW9CPF3</accession>
<name>A0ABW9CPF3_9BURK</name>
<reference evidence="6 7" key="1">
    <citation type="journal article" date="2024" name="Chem. Sci.">
        <title>Discovery of megapolipeptins by genome mining of a Burkholderiales bacteria collection.</title>
        <authorList>
            <person name="Paulo B.S."/>
            <person name="Recchia M.J.J."/>
            <person name="Lee S."/>
            <person name="Fergusson C.H."/>
            <person name="Romanowski S.B."/>
            <person name="Hernandez A."/>
            <person name="Krull N."/>
            <person name="Liu D.Y."/>
            <person name="Cavanagh H."/>
            <person name="Bos A."/>
            <person name="Gray C.A."/>
            <person name="Murphy B.T."/>
            <person name="Linington R.G."/>
            <person name="Eustaquio A.S."/>
        </authorList>
    </citation>
    <scope>NUCLEOTIDE SEQUENCE [LARGE SCALE GENOMIC DNA]</scope>
    <source>
        <strain evidence="6 7">RL17-374-BIF-D</strain>
    </source>
</reference>
<dbReference type="InterPro" id="IPR011057">
    <property type="entry name" value="Mss4-like_sf"/>
</dbReference>
<evidence type="ECO:0000256" key="2">
    <source>
        <dbReference type="ARBA" id="ARBA00022723"/>
    </source>
</evidence>
<keyword evidence="2" id="KW-0479">Metal-binding</keyword>
<keyword evidence="3" id="KW-0862">Zinc</keyword>
<evidence type="ECO:0000256" key="4">
    <source>
        <dbReference type="ARBA" id="ARBA00023239"/>
    </source>
</evidence>
<sequence length="137" mass="14566">MNEIKGGCLCGSVRYETARAPLMSAVCHCIHCQKQSGSAFSTNVVVPSAGFEIASSTLGTFNDVGESGAGVKRHFCRKCGSPVYTELDANPDVVAIKAGTLDDPSWVQPQVHMWRCSAKSWGQVSEGAVCFDRNPPA</sequence>
<gene>
    <name evidence="6" type="ORF">PQR08_20915</name>
</gene>
<comment type="caution">
    <text evidence="6">The sequence shown here is derived from an EMBL/GenBank/DDBJ whole genome shotgun (WGS) entry which is preliminary data.</text>
</comment>
<evidence type="ECO:0000256" key="1">
    <source>
        <dbReference type="ARBA" id="ARBA00005495"/>
    </source>
</evidence>
<evidence type="ECO:0000313" key="7">
    <source>
        <dbReference type="Proteomes" id="UP001629462"/>
    </source>
</evidence>
<dbReference type="PROSITE" id="PS51891">
    <property type="entry name" value="CENP_V_GFA"/>
    <property type="match status" value="1"/>
</dbReference>
<dbReference type="PANTHER" id="PTHR33337:SF40">
    <property type="entry name" value="CENP-V_GFA DOMAIN-CONTAINING PROTEIN-RELATED"/>
    <property type="match status" value="1"/>
</dbReference>
<dbReference type="PANTHER" id="PTHR33337">
    <property type="entry name" value="GFA DOMAIN-CONTAINING PROTEIN"/>
    <property type="match status" value="1"/>
</dbReference>
<dbReference type="Gene3D" id="3.90.1590.10">
    <property type="entry name" value="glutathione-dependent formaldehyde- activating enzyme (gfa)"/>
    <property type="match status" value="1"/>
</dbReference>
<dbReference type="Pfam" id="PF04828">
    <property type="entry name" value="GFA"/>
    <property type="match status" value="1"/>
</dbReference>
<organism evidence="6 7">
    <name type="scientific">Caballeronia jiangsuensis</name>
    <dbReference type="NCBI Taxonomy" id="1458357"/>
    <lineage>
        <taxon>Bacteria</taxon>
        <taxon>Pseudomonadati</taxon>
        <taxon>Pseudomonadota</taxon>
        <taxon>Betaproteobacteria</taxon>
        <taxon>Burkholderiales</taxon>
        <taxon>Burkholderiaceae</taxon>
        <taxon>Caballeronia</taxon>
    </lineage>
</organism>
<dbReference type="Proteomes" id="UP001629462">
    <property type="component" value="Unassembled WGS sequence"/>
</dbReference>
<keyword evidence="4" id="KW-0456">Lyase</keyword>